<dbReference type="Pfam" id="PF14816">
    <property type="entry name" value="CANIN"/>
    <property type="match status" value="1"/>
</dbReference>
<evidence type="ECO:0000256" key="2">
    <source>
        <dbReference type="SAM" id="MobiDB-lite"/>
    </source>
</evidence>
<dbReference type="InterPro" id="IPR044276">
    <property type="entry name" value="CANIN_dom"/>
</dbReference>
<accession>W5N4L1</accession>
<protein>
    <recommendedName>
        <fullName evidence="3">Coiled-coil SMC6 And NSE5 INteracting (CANIN) domain-containing protein</fullName>
    </recommendedName>
</protein>
<dbReference type="InterPro" id="IPR026161">
    <property type="entry name" value="FAM178"/>
</dbReference>
<comment type="similarity">
    <text evidence="1">Belongs to the FAM178 family.</text>
</comment>
<dbReference type="Bgee" id="ENSLOCG00000012649">
    <property type="expression patterns" value="Expressed in ovary and 13 other cell types or tissues"/>
</dbReference>
<dbReference type="STRING" id="7918.ENSLOCP00000015570"/>
<dbReference type="PANTHER" id="PTHR16046:SF9">
    <property type="entry name" value="SMC5-SMC6 COMPLEX LOCALIZATION FACTOR PROTEIN 2"/>
    <property type="match status" value="1"/>
</dbReference>
<evidence type="ECO:0000256" key="1">
    <source>
        <dbReference type="ARBA" id="ARBA00010311"/>
    </source>
</evidence>
<dbReference type="InParanoid" id="W5N4L1"/>
<dbReference type="OMA" id="QAMHRTR"/>
<dbReference type="GeneTree" id="ENSGT00530000064017"/>
<feature type="domain" description="Coiled-coil SMC6 And NSE5 INteracting (CANIN)" evidence="3">
    <location>
        <begin position="214"/>
        <end position="537"/>
    </location>
</feature>
<reference evidence="4" key="3">
    <citation type="submission" date="2025-09" db="UniProtKB">
        <authorList>
            <consortium name="Ensembl"/>
        </authorList>
    </citation>
    <scope>IDENTIFICATION</scope>
</reference>
<dbReference type="EMBL" id="AHAT01023140">
    <property type="status" value="NOT_ANNOTATED_CDS"/>
    <property type="molecule type" value="Genomic_DNA"/>
</dbReference>
<sequence>MAKVSKGGSSPSSREEGPRRHSNVGTGDRAVTQGTSSRLSLSSPEHCHGNNDRVKGSLGETLHKGLLLSPSALKSGQSPPPLTQHCHSPDPEQDSPGGNSSSSPGKSNGSTLETEDPSTTPRPLSASTEHQGGQGRGSEDRASLEEWWESMDMSVSTCLPSSDSESEDEGLLSLEELLARSTRPPATPERSSYSEPSTPVSSAPTANADDLLANTRPLSYKNSLERLLKEKEQDQRVKDIEMKLILSCKEDILKLTEEVESGADEEESILQEHRDFVQKFSIIPNAIPDLHPGEEIFTLSNFGKLFNQHSLDLRKCGVILQNDTQKIFMQVGPDEQTFLISLGLLSTAYHTVPCHPTMSRWLFKMMSVHPDRRISTQILCGMKDIAVHAACQFWMLVERKSRRFLVWTPSIQDVLMVFLNMGASFASLFPLETLQPNFSEGDLIPEVNTRTKDLANGKEHCLNFFPEHNFVNVIKYLVVCTSLCPKAYSDRELLLLLSVVCRVSLEKQLCLLPVKNVSCLLHYLLKNMRDWDTQASLLMYILLFYRLLRKHLSLSVISKILNNRCTYEPKNAELQVCGIFSVPSRTWQITGLHSLIWTDRKDAANCCATQEVRGVLWRAQAYYLCSSLLALTNEVSNYDSIPPEQRDQLRILSAELDKHIKCDIRESDKLLYRSKVKDFVARIYTRWQVLLQKSRPQQGKLYDYWEPPP</sequence>
<dbReference type="Proteomes" id="UP000018468">
    <property type="component" value="Linkage group LG5"/>
</dbReference>
<feature type="compositionally biased region" description="Low complexity" evidence="2">
    <location>
        <begin position="95"/>
        <end position="110"/>
    </location>
</feature>
<feature type="compositionally biased region" description="Polar residues" evidence="2">
    <location>
        <begin position="117"/>
        <end position="131"/>
    </location>
</feature>
<organism evidence="4 5">
    <name type="scientific">Lepisosteus oculatus</name>
    <name type="common">Spotted gar</name>
    <dbReference type="NCBI Taxonomy" id="7918"/>
    <lineage>
        <taxon>Eukaryota</taxon>
        <taxon>Metazoa</taxon>
        <taxon>Chordata</taxon>
        <taxon>Craniata</taxon>
        <taxon>Vertebrata</taxon>
        <taxon>Euteleostomi</taxon>
        <taxon>Actinopterygii</taxon>
        <taxon>Neopterygii</taxon>
        <taxon>Holostei</taxon>
        <taxon>Semionotiformes</taxon>
        <taxon>Lepisosteidae</taxon>
        <taxon>Lepisosteus</taxon>
    </lineage>
</organism>
<feature type="region of interest" description="Disordered" evidence="2">
    <location>
        <begin position="1"/>
        <end position="214"/>
    </location>
</feature>
<dbReference type="EMBL" id="AHAT01023138">
    <property type="status" value="NOT_ANNOTATED_CDS"/>
    <property type="molecule type" value="Genomic_DNA"/>
</dbReference>
<dbReference type="eggNOG" id="ENOG502QW1I">
    <property type="taxonomic scope" value="Eukaryota"/>
</dbReference>
<evidence type="ECO:0000313" key="5">
    <source>
        <dbReference type="Proteomes" id="UP000018468"/>
    </source>
</evidence>
<dbReference type="HOGENOM" id="CLU_024108_0_0_1"/>
<dbReference type="EMBL" id="AHAT01023139">
    <property type="status" value="NOT_ANNOTATED_CDS"/>
    <property type="molecule type" value="Genomic_DNA"/>
</dbReference>
<name>W5N4L1_LEPOC</name>
<dbReference type="PANTHER" id="PTHR16046">
    <property type="entry name" value="SMC5-SMC6 COMPLEX LOCALIZATION FACTOR 2"/>
    <property type="match status" value="1"/>
</dbReference>
<reference evidence="5" key="1">
    <citation type="submission" date="2011-12" db="EMBL/GenBank/DDBJ databases">
        <title>The Draft Genome of Lepisosteus oculatus.</title>
        <authorList>
            <consortium name="The Broad Institute Genome Assembly &amp; Analysis Group"/>
            <consortium name="Computational R&amp;D Group"/>
            <consortium name="and Sequencing Platform"/>
            <person name="Di Palma F."/>
            <person name="Alfoldi J."/>
            <person name="Johnson J."/>
            <person name="Berlin A."/>
            <person name="Gnerre S."/>
            <person name="Jaffe D."/>
            <person name="MacCallum I."/>
            <person name="Young S."/>
            <person name="Walker B.J."/>
            <person name="Lander E.S."/>
            <person name="Lindblad-Toh K."/>
        </authorList>
    </citation>
    <scope>NUCLEOTIDE SEQUENCE [LARGE SCALE GENOMIC DNA]</scope>
</reference>
<feature type="compositionally biased region" description="Low complexity" evidence="2">
    <location>
        <begin position="191"/>
        <end position="202"/>
    </location>
</feature>
<reference evidence="4" key="2">
    <citation type="submission" date="2025-08" db="UniProtKB">
        <authorList>
            <consortium name="Ensembl"/>
        </authorList>
    </citation>
    <scope>IDENTIFICATION</scope>
</reference>
<evidence type="ECO:0000259" key="3">
    <source>
        <dbReference type="Pfam" id="PF14816"/>
    </source>
</evidence>
<keyword evidence="5" id="KW-1185">Reference proteome</keyword>
<proteinExistence type="inferred from homology"/>
<dbReference type="Ensembl" id="ENSLOCT00000015599.1">
    <property type="protein sequence ID" value="ENSLOCP00000015570.1"/>
    <property type="gene ID" value="ENSLOCG00000012649.1"/>
</dbReference>
<evidence type="ECO:0000313" key="4">
    <source>
        <dbReference type="Ensembl" id="ENSLOCP00000015570.1"/>
    </source>
</evidence>
<feature type="compositionally biased region" description="Polar residues" evidence="2">
    <location>
        <begin position="32"/>
        <end position="43"/>
    </location>
</feature>
<feature type="compositionally biased region" description="Basic and acidic residues" evidence="2">
    <location>
        <begin position="45"/>
        <end position="55"/>
    </location>
</feature>
<dbReference type="AlphaFoldDB" id="W5N4L1"/>